<dbReference type="Pfam" id="PF13374">
    <property type="entry name" value="TPR_10"/>
    <property type="match status" value="1"/>
</dbReference>
<dbReference type="AlphaFoldDB" id="A0A9W7E4M8"/>
<sequence length="408" mass="47056">MCGHCHELLKDAVVCDCKGPNNLHYFCEDCTEGDSNVGSDPEVVQFRKERFMGICPTSGIKSCIREDWRKRTKVSNLKLQTCPYAQGYVEFPEYAELIPGRKLESPNEEYLRFLPSRQRLRTKKKLNATQNLCTWSGTLLSFRAHMRSSNIIKEQGYYKKAVRYFMLSKQGLKLGLDADGSTTDTYFASMGNLANTYIDMKDYEAGKECYLEILTMHEKLYGPDHKNTLLACNNLGTCYKIKEDFQKALELHTRAYKSRLKCLGRIAQGHPHKRKQYWKYYDVGFGSSEFDNAYKYYNIAREGREKSFGVNDEKTFQSWLNIAHIKGRFGELDEAIDISRKTLTKYEKKFGTDHGSSRMCAQRFVKACLMKGRENLTREEVSEMKLAMMKYSVSGDEGVTRETNAICN</sequence>
<reference evidence="4" key="1">
    <citation type="journal article" date="2023" name="Commun. Biol.">
        <title>Genome analysis of Parmales, the sister group of diatoms, reveals the evolutionary specialization of diatoms from phago-mixotrophs to photoautotrophs.</title>
        <authorList>
            <person name="Ban H."/>
            <person name="Sato S."/>
            <person name="Yoshikawa S."/>
            <person name="Yamada K."/>
            <person name="Nakamura Y."/>
            <person name="Ichinomiya M."/>
            <person name="Sato N."/>
            <person name="Blanc-Mathieu R."/>
            <person name="Endo H."/>
            <person name="Kuwata A."/>
            <person name="Ogata H."/>
        </authorList>
    </citation>
    <scope>NUCLEOTIDE SEQUENCE [LARGE SCALE GENOMIC DNA]</scope>
</reference>
<evidence type="ECO:0000313" key="4">
    <source>
        <dbReference type="Proteomes" id="UP001162640"/>
    </source>
</evidence>
<accession>A0A9W7E4M8</accession>
<dbReference type="Proteomes" id="UP001162640">
    <property type="component" value="Unassembled WGS sequence"/>
</dbReference>
<evidence type="ECO:0000313" key="3">
    <source>
        <dbReference type="EMBL" id="GMH62218.1"/>
    </source>
</evidence>
<keyword evidence="1" id="KW-0677">Repeat</keyword>
<dbReference type="PANTHER" id="PTHR45641:SF19">
    <property type="entry name" value="NEPHROCYSTIN-3"/>
    <property type="match status" value="1"/>
</dbReference>
<evidence type="ECO:0000256" key="1">
    <source>
        <dbReference type="ARBA" id="ARBA00022737"/>
    </source>
</evidence>
<proteinExistence type="predicted"/>
<dbReference type="Pfam" id="PF13424">
    <property type="entry name" value="TPR_12"/>
    <property type="match status" value="1"/>
</dbReference>
<dbReference type="SMART" id="SM00028">
    <property type="entry name" value="TPR"/>
    <property type="match status" value="3"/>
</dbReference>
<protein>
    <submittedName>
        <fullName evidence="3">Uncharacterized protein</fullName>
    </submittedName>
</protein>
<dbReference type="InterPro" id="IPR019734">
    <property type="entry name" value="TPR_rpt"/>
</dbReference>
<gene>
    <name evidence="3" type="ORF">TL16_g03431</name>
</gene>
<organism evidence="3 4">
    <name type="scientific">Triparma laevis f. inornata</name>
    <dbReference type="NCBI Taxonomy" id="1714386"/>
    <lineage>
        <taxon>Eukaryota</taxon>
        <taxon>Sar</taxon>
        <taxon>Stramenopiles</taxon>
        <taxon>Ochrophyta</taxon>
        <taxon>Bolidophyceae</taxon>
        <taxon>Parmales</taxon>
        <taxon>Triparmaceae</taxon>
        <taxon>Triparma</taxon>
    </lineage>
</organism>
<evidence type="ECO:0000256" key="2">
    <source>
        <dbReference type="ARBA" id="ARBA00022803"/>
    </source>
</evidence>
<dbReference type="SUPFAM" id="SSF48452">
    <property type="entry name" value="TPR-like"/>
    <property type="match status" value="1"/>
</dbReference>
<dbReference type="PANTHER" id="PTHR45641">
    <property type="entry name" value="TETRATRICOPEPTIDE REPEAT PROTEIN (AFU_ORTHOLOGUE AFUA_6G03870)"/>
    <property type="match status" value="1"/>
</dbReference>
<comment type="caution">
    <text evidence="3">The sequence shown here is derived from an EMBL/GenBank/DDBJ whole genome shotgun (WGS) entry which is preliminary data.</text>
</comment>
<dbReference type="Gene3D" id="1.25.40.10">
    <property type="entry name" value="Tetratricopeptide repeat domain"/>
    <property type="match status" value="1"/>
</dbReference>
<name>A0A9W7E4M8_9STRA</name>
<dbReference type="EMBL" id="BLQM01000090">
    <property type="protein sequence ID" value="GMH62218.1"/>
    <property type="molecule type" value="Genomic_DNA"/>
</dbReference>
<keyword evidence="2" id="KW-0802">TPR repeat</keyword>
<dbReference type="InterPro" id="IPR011990">
    <property type="entry name" value="TPR-like_helical_dom_sf"/>
</dbReference>